<dbReference type="Pfam" id="PF00443">
    <property type="entry name" value="UCH"/>
    <property type="match status" value="1"/>
</dbReference>
<dbReference type="PANTHER" id="PTHR24006">
    <property type="entry name" value="UBIQUITIN CARBOXYL-TERMINAL HYDROLASE"/>
    <property type="match status" value="1"/>
</dbReference>
<dbReference type="GO" id="GO:0005634">
    <property type="term" value="C:nucleus"/>
    <property type="evidence" value="ECO:0007669"/>
    <property type="project" value="TreeGrafter"/>
</dbReference>
<dbReference type="EC" id="3.4.19.12" evidence="2"/>
<keyword evidence="4" id="KW-0833">Ubl conjugation pathway</keyword>
<comment type="caution">
    <text evidence="9">The sequence shown here is derived from an EMBL/GenBank/DDBJ whole genome shotgun (WGS) entry which is preliminary data.</text>
</comment>
<evidence type="ECO:0000259" key="8">
    <source>
        <dbReference type="PROSITE" id="PS50235"/>
    </source>
</evidence>
<keyword evidence="10" id="KW-1185">Reference proteome</keyword>
<evidence type="ECO:0000313" key="9">
    <source>
        <dbReference type="EMBL" id="KAF8462482.1"/>
    </source>
</evidence>
<evidence type="ECO:0000256" key="7">
    <source>
        <dbReference type="SAM" id="MobiDB-lite"/>
    </source>
</evidence>
<feature type="domain" description="USP" evidence="8">
    <location>
        <begin position="1"/>
        <end position="367"/>
    </location>
</feature>
<evidence type="ECO:0000256" key="2">
    <source>
        <dbReference type="ARBA" id="ARBA00012759"/>
    </source>
</evidence>
<dbReference type="InterPro" id="IPR050164">
    <property type="entry name" value="Peptidase_C19"/>
</dbReference>
<protein>
    <recommendedName>
        <fullName evidence="2">ubiquitinyl hydrolase 1</fullName>
        <ecNumber evidence="2">3.4.19.12</ecNumber>
    </recommendedName>
</protein>
<gene>
    <name evidence="9" type="ORF">DFH94DRAFT_640676</name>
</gene>
<dbReference type="GO" id="GO:0005829">
    <property type="term" value="C:cytosol"/>
    <property type="evidence" value="ECO:0007669"/>
    <property type="project" value="TreeGrafter"/>
</dbReference>
<evidence type="ECO:0000256" key="1">
    <source>
        <dbReference type="ARBA" id="ARBA00000707"/>
    </source>
</evidence>
<reference evidence="9" key="2">
    <citation type="journal article" date="2020" name="Nat. Commun.">
        <title>Large-scale genome sequencing of mycorrhizal fungi provides insights into the early evolution of symbiotic traits.</title>
        <authorList>
            <person name="Miyauchi S."/>
            <person name="Kiss E."/>
            <person name="Kuo A."/>
            <person name="Drula E."/>
            <person name="Kohler A."/>
            <person name="Sanchez-Garcia M."/>
            <person name="Morin E."/>
            <person name="Andreopoulos B."/>
            <person name="Barry K.W."/>
            <person name="Bonito G."/>
            <person name="Buee M."/>
            <person name="Carver A."/>
            <person name="Chen C."/>
            <person name="Cichocki N."/>
            <person name="Clum A."/>
            <person name="Culley D."/>
            <person name="Crous P.W."/>
            <person name="Fauchery L."/>
            <person name="Girlanda M."/>
            <person name="Hayes R.D."/>
            <person name="Keri Z."/>
            <person name="LaButti K."/>
            <person name="Lipzen A."/>
            <person name="Lombard V."/>
            <person name="Magnuson J."/>
            <person name="Maillard F."/>
            <person name="Murat C."/>
            <person name="Nolan M."/>
            <person name="Ohm R.A."/>
            <person name="Pangilinan J."/>
            <person name="Pereira M.F."/>
            <person name="Perotto S."/>
            <person name="Peter M."/>
            <person name="Pfister S."/>
            <person name="Riley R."/>
            <person name="Sitrit Y."/>
            <person name="Stielow J.B."/>
            <person name="Szollosi G."/>
            <person name="Zifcakova L."/>
            <person name="Stursova M."/>
            <person name="Spatafora J.W."/>
            <person name="Tedersoo L."/>
            <person name="Vaario L.M."/>
            <person name="Yamada A."/>
            <person name="Yan M."/>
            <person name="Wang P."/>
            <person name="Xu J."/>
            <person name="Bruns T."/>
            <person name="Baldrian P."/>
            <person name="Vilgalys R."/>
            <person name="Dunand C."/>
            <person name="Henrissat B."/>
            <person name="Grigoriev I.V."/>
            <person name="Hibbett D."/>
            <person name="Nagy L.G."/>
            <person name="Martin F.M."/>
        </authorList>
    </citation>
    <scope>NUCLEOTIDE SEQUENCE</scope>
    <source>
        <strain evidence="9">Prilba</strain>
    </source>
</reference>
<dbReference type="InterPro" id="IPR018200">
    <property type="entry name" value="USP_CS"/>
</dbReference>
<feature type="compositionally biased region" description="Basic and acidic residues" evidence="7">
    <location>
        <begin position="72"/>
        <end position="83"/>
    </location>
</feature>
<evidence type="ECO:0000256" key="4">
    <source>
        <dbReference type="ARBA" id="ARBA00022786"/>
    </source>
</evidence>
<accession>A0A9P5JUS6</accession>
<dbReference type="PANTHER" id="PTHR24006:SF687">
    <property type="entry name" value="UBIQUITIN CARBOXYL-TERMINAL HYDROLASE 10"/>
    <property type="match status" value="1"/>
</dbReference>
<evidence type="ECO:0000256" key="3">
    <source>
        <dbReference type="ARBA" id="ARBA00022670"/>
    </source>
</evidence>
<reference evidence="9" key="1">
    <citation type="submission" date="2019-10" db="EMBL/GenBank/DDBJ databases">
        <authorList>
            <consortium name="DOE Joint Genome Institute"/>
            <person name="Kuo A."/>
            <person name="Miyauchi S."/>
            <person name="Kiss E."/>
            <person name="Drula E."/>
            <person name="Kohler A."/>
            <person name="Sanchez-Garcia M."/>
            <person name="Andreopoulos B."/>
            <person name="Barry K.W."/>
            <person name="Bonito G."/>
            <person name="Buee M."/>
            <person name="Carver A."/>
            <person name="Chen C."/>
            <person name="Cichocki N."/>
            <person name="Clum A."/>
            <person name="Culley D."/>
            <person name="Crous P.W."/>
            <person name="Fauchery L."/>
            <person name="Girlanda M."/>
            <person name="Hayes R."/>
            <person name="Keri Z."/>
            <person name="LaButti K."/>
            <person name="Lipzen A."/>
            <person name="Lombard V."/>
            <person name="Magnuson J."/>
            <person name="Maillard F."/>
            <person name="Morin E."/>
            <person name="Murat C."/>
            <person name="Nolan M."/>
            <person name="Ohm R."/>
            <person name="Pangilinan J."/>
            <person name="Pereira M."/>
            <person name="Perotto S."/>
            <person name="Peter M."/>
            <person name="Riley R."/>
            <person name="Sitrit Y."/>
            <person name="Stielow B."/>
            <person name="Szollosi G."/>
            <person name="Zifcakova L."/>
            <person name="Stursova M."/>
            <person name="Spatafora J.W."/>
            <person name="Tedersoo L."/>
            <person name="Vaario L.-M."/>
            <person name="Yamada A."/>
            <person name="Yan M."/>
            <person name="Wang P."/>
            <person name="Xu J."/>
            <person name="Bruns T."/>
            <person name="Baldrian P."/>
            <person name="Vilgalys R."/>
            <person name="Henrissat B."/>
            <person name="Grigoriev I.V."/>
            <person name="Hibbett D."/>
            <person name="Nagy L.G."/>
            <person name="Martin F.M."/>
        </authorList>
    </citation>
    <scope>NUCLEOTIDE SEQUENCE</scope>
    <source>
        <strain evidence="9">Prilba</strain>
    </source>
</reference>
<organism evidence="9 10">
    <name type="scientific">Russula ochroleuca</name>
    <dbReference type="NCBI Taxonomy" id="152965"/>
    <lineage>
        <taxon>Eukaryota</taxon>
        <taxon>Fungi</taxon>
        <taxon>Dikarya</taxon>
        <taxon>Basidiomycota</taxon>
        <taxon>Agaricomycotina</taxon>
        <taxon>Agaricomycetes</taxon>
        <taxon>Russulales</taxon>
        <taxon>Russulaceae</taxon>
        <taxon>Russula</taxon>
    </lineage>
</organism>
<dbReference type="InterPro" id="IPR038765">
    <property type="entry name" value="Papain-like_cys_pep_sf"/>
</dbReference>
<dbReference type="CDD" id="cd02257">
    <property type="entry name" value="Peptidase_C19"/>
    <property type="match status" value="1"/>
</dbReference>
<keyword evidence="3" id="KW-0645">Protease</keyword>
<dbReference type="SUPFAM" id="SSF54001">
    <property type="entry name" value="Cysteine proteinases"/>
    <property type="match status" value="1"/>
</dbReference>
<evidence type="ECO:0000256" key="5">
    <source>
        <dbReference type="ARBA" id="ARBA00022801"/>
    </source>
</evidence>
<dbReference type="PROSITE" id="PS50235">
    <property type="entry name" value="USP_3"/>
    <property type="match status" value="1"/>
</dbReference>
<name>A0A9P5JUS6_9AGAM</name>
<dbReference type="EMBL" id="WHVB01000090">
    <property type="protein sequence ID" value="KAF8462482.1"/>
    <property type="molecule type" value="Genomic_DNA"/>
</dbReference>
<feature type="region of interest" description="Disordered" evidence="7">
    <location>
        <begin position="59"/>
        <end position="83"/>
    </location>
</feature>
<dbReference type="GO" id="GO:0006508">
    <property type="term" value="P:proteolysis"/>
    <property type="evidence" value="ECO:0007669"/>
    <property type="project" value="UniProtKB-KW"/>
</dbReference>
<evidence type="ECO:0000256" key="6">
    <source>
        <dbReference type="ARBA" id="ARBA00022807"/>
    </source>
</evidence>
<dbReference type="GO" id="GO:0016579">
    <property type="term" value="P:protein deubiquitination"/>
    <property type="evidence" value="ECO:0007669"/>
    <property type="project" value="InterPro"/>
</dbReference>
<keyword evidence="5" id="KW-0378">Hydrolase</keyword>
<dbReference type="Proteomes" id="UP000759537">
    <property type="component" value="Unassembled WGS sequence"/>
</dbReference>
<dbReference type="AlphaFoldDB" id="A0A9P5JUS6"/>
<dbReference type="Gene3D" id="3.90.70.10">
    <property type="entry name" value="Cysteine proteinases"/>
    <property type="match status" value="1"/>
</dbReference>
<keyword evidence="6" id="KW-0788">Thiol protease</keyword>
<evidence type="ECO:0000313" key="10">
    <source>
        <dbReference type="Proteomes" id="UP000759537"/>
    </source>
</evidence>
<dbReference type="InterPro" id="IPR028889">
    <property type="entry name" value="USP"/>
</dbReference>
<dbReference type="InterPro" id="IPR001394">
    <property type="entry name" value="Peptidase_C19_UCH"/>
</dbReference>
<dbReference type="GO" id="GO:0004843">
    <property type="term" value="F:cysteine-type deubiquitinase activity"/>
    <property type="evidence" value="ECO:0007669"/>
    <property type="project" value="UniProtKB-EC"/>
</dbReference>
<proteinExistence type="predicted"/>
<sequence>MSFVNAVLQLLVHSPPLWNLFRELGNLTGQRGAGGAETAGGATPLVDATARFFEEFIIKGEPPPTQQTASGKQREDEEAKKEDKVVDPFEPTYMYDAMKEKRQLNNLLDGQQQDAEEFFRLYLDALDEELLTLSASIGGRKLATAAPEVEEREVSQSGLTDVRKQGFMVLESPLMRIFRGKFRSTVRAPKQPDTVSVEDWQLLQLDIEHDSVHSIEDALARISHLRPVRLGPSGLSEASQQVLIDALPPVLVLHLKRFLYDVSDGIVKISKPVQFAPELEIPPEIMAPVAGKSAEPVHYMLYGVLYHHGESPGTGHYTVDVLHPNGDGSEKAWLHIDDEAVGAVRPEDVFGNERVDDRCAYMLFYRR</sequence>
<dbReference type="PROSITE" id="PS00973">
    <property type="entry name" value="USP_2"/>
    <property type="match status" value="1"/>
</dbReference>
<feature type="non-terminal residue" evidence="9">
    <location>
        <position position="367"/>
    </location>
</feature>
<comment type="catalytic activity">
    <reaction evidence="1">
        <text>Thiol-dependent hydrolysis of ester, thioester, amide, peptide and isopeptide bonds formed by the C-terminal Gly of ubiquitin (a 76-residue protein attached to proteins as an intracellular targeting signal).</text>
        <dbReference type="EC" id="3.4.19.12"/>
    </reaction>
</comment>
<dbReference type="OrthoDB" id="429671at2759"/>